<protein>
    <submittedName>
        <fullName evidence="6">Site-specific recombinase XerD</fullName>
    </submittedName>
    <submittedName>
        <fullName evidence="5">Tyrosine recombinase XerC</fullName>
    </submittedName>
</protein>
<dbReference type="Proteomes" id="UP000198939">
    <property type="component" value="Unassembled WGS sequence"/>
</dbReference>
<evidence type="ECO:0000256" key="1">
    <source>
        <dbReference type="ARBA" id="ARBA00022908"/>
    </source>
</evidence>
<reference evidence="5" key="3">
    <citation type="submission" date="2016-10" db="EMBL/GenBank/DDBJ databases">
        <authorList>
            <person name="de Groot N.N."/>
        </authorList>
    </citation>
    <scope>NUCLEOTIDE SEQUENCE [LARGE SCALE GENOMIC DNA]</scope>
    <source>
        <strain evidence="5">CCBAU85039</strain>
    </source>
</reference>
<dbReference type="Pfam" id="PF00589">
    <property type="entry name" value="Phage_integrase"/>
    <property type="match status" value="1"/>
</dbReference>
<dbReference type="RefSeq" id="WP_083540033.1">
    <property type="nucleotide sequence ID" value="NZ_FNXB01000058.1"/>
</dbReference>
<reference evidence="6 8" key="1">
    <citation type="submission" date="2016-10" db="EMBL/GenBank/DDBJ databases">
        <authorList>
            <person name="Varghese N."/>
            <person name="Submissions S."/>
        </authorList>
    </citation>
    <scope>NUCLEOTIDE SEQUENCE [LARGE SCALE GENOMIC DNA]</scope>
    <source>
        <strain evidence="6 8">CGMCC 1.7071</strain>
    </source>
</reference>
<evidence type="ECO:0000313" key="8">
    <source>
        <dbReference type="Proteomes" id="UP000198939"/>
    </source>
</evidence>
<dbReference type="SUPFAM" id="SSF56349">
    <property type="entry name" value="DNA breaking-rejoining enzymes"/>
    <property type="match status" value="1"/>
</dbReference>
<feature type="compositionally biased region" description="Low complexity" evidence="3">
    <location>
        <begin position="74"/>
        <end position="94"/>
    </location>
</feature>
<dbReference type="EMBL" id="FNXB01000058">
    <property type="protein sequence ID" value="SEI19491.1"/>
    <property type="molecule type" value="Genomic_DNA"/>
</dbReference>
<feature type="region of interest" description="Disordered" evidence="3">
    <location>
        <begin position="71"/>
        <end position="114"/>
    </location>
</feature>
<dbReference type="InterPro" id="IPR011010">
    <property type="entry name" value="DNA_brk_join_enz"/>
</dbReference>
<name>A0A1H8VS58_9HYPH</name>
<dbReference type="STRING" id="501024.RTCCBAU85039_6168"/>
<dbReference type="GO" id="GO:0003677">
    <property type="term" value="F:DNA binding"/>
    <property type="evidence" value="ECO:0007669"/>
    <property type="project" value="InterPro"/>
</dbReference>
<dbReference type="Proteomes" id="UP000183063">
    <property type="component" value="Unassembled WGS sequence"/>
</dbReference>
<dbReference type="PANTHER" id="PTHR30349:SF90">
    <property type="entry name" value="TYROSINE RECOMBINASE XERD"/>
    <property type="match status" value="1"/>
</dbReference>
<gene>
    <name evidence="5" type="primary">xerC_2</name>
    <name evidence="5" type="ORF">RTCCBAU85039_6168</name>
    <name evidence="6" type="ORF">SAMN05216228_104615</name>
</gene>
<dbReference type="PANTHER" id="PTHR30349">
    <property type="entry name" value="PHAGE INTEGRASE-RELATED"/>
    <property type="match status" value="1"/>
</dbReference>
<dbReference type="InterPro" id="IPR050090">
    <property type="entry name" value="Tyrosine_recombinase_XerCD"/>
</dbReference>
<proteinExistence type="predicted"/>
<dbReference type="EMBL" id="FOCV01000046">
    <property type="protein sequence ID" value="SEP17768.1"/>
    <property type="molecule type" value="Genomic_DNA"/>
</dbReference>
<dbReference type="InterPro" id="IPR002104">
    <property type="entry name" value="Integrase_catalytic"/>
</dbReference>
<evidence type="ECO:0000259" key="4">
    <source>
        <dbReference type="PROSITE" id="PS51898"/>
    </source>
</evidence>
<dbReference type="PROSITE" id="PS51898">
    <property type="entry name" value="TYR_RECOMBINASE"/>
    <property type="match status" value="1"/>
</dbReference>
<dbReference type="AlphaFoldDB" id="A0A1H8VS58"/>
<evidence type="ECO:0000313" key="5">
    <source>
        <dbReference type="EMBL" id="SEI19491.1"/>
    </source>
</evidence>
<dbReference type="Gene3D" id="1.10.443.10">
    <property type="entry name" value="Intergrase catalytic core"/>
    <property type="match status" value="1"/>
</dbReference>
<reference evidence="7" key="2">
    <citation type="submission" date="2016-10" db="EMBL/GenBank/DDBJ databases">
        <authorList>
            <person name="Wibberg D."/>
        </authorList>
    </citation>
    <scope>NUCLEOTIDE SEQUENCE [LARGE SCALE GENOMIC DNA]</scope>
</reference>
<evidence type="ECO:0000313" key="6">
    <source>
        <dbReference type="EMBL" id="SEP17768.1"/>
    </source>
</evidence>
<dbReference type="InterPro" id="IPR013762">
    <property type="entry name" value="Integrase-like_cat_sf"/>
</dbReference>
<dbReference type="GO" id="GO:0015074">
    <property type="term" value="P:DNA integration"/>
    <property type="evidence" value="ECO:0007669"/>
    <property type="project" value="UniProtKB-KW"/>
</dbReference>
<organism evidence="5 7">
    <name type="scientific">Rhizobium tibeticum</name>
    <dbReference type="NCBI Taxonomy" id="501024"/>
    <lineage>
        <taxon>Bacteria</taxon>
        <taxon>Pseudomonadati</taxon>
        <taxon>Pseudomonadota</taxon>
        <taxon>Alphaproteobacteria</taxon>
        <taxon>Hyphomicrobiales</taxon>
        <taxon>Rhizobiaceae</taxon>
        <taxon>Rhizobium/Agrobacterium group</taxon>
        <taxon>Rhizobium</taxon>
    </lineage>
</organism>
<dbReference type="GO" id="GO:0006310">
    <property type="term" value="P:DNA recombination"/>
    <property type="evidence" value="ECO:0007669"/>
    <property type="project" value="UniProtKB-KW"/>
</dbReference>
<sequence length="283" mass="31550">MSEATIYHCLRFLERFMAFRFGEALGDLNEITPKDIVGFLGQLKVGSRPYRDKTPPTHLRNLFKFPDLERQDDAQPGQQHSAHGAGAAGELAPPRSTGPGPTFGRSGPHQRSGRSPHYAMLLLMARLGLRSPEVIAIRLDDVDWRAGEILIRGKGRLHDRMPLPPDVGEAIVEYIRNGRHGESRVLFVSSKIPHRPFEDAQILNTVLRNAFEKTGLKPPQKYVGSHLLRHSLATDMLRNGASLDEIGDVLRHRSRMTTTIYAKHDIEALRSIAQAWPVAGGAR</sequence>
<evidence type="ECO:0000256" key="3">
    <source>
        <dbReference type="SAM" id="MobiDB-lite"/>
    </source>
</evidence>
<keyword evidence="8" id="KW-1185">Reference proteome</keyword>
<feature type="domain" description="Tyr recombinase" evidence="4">
    <location>
        <begin position="99"/>
        <end position="274"/>
    </location>
</feature>
<keyword evidence="2" id="KW-0233">DNA recombination</keyword>
<evidence type="ECO:0000313" key="7">
    <source>
        <dbReference type="Proteomes" id="UP000183063"/>
    </source>
</evidence>
<evidence type="ECO:0000256" key="2">
    <source>
        <dbReference type="ARBA" id="ARBA00023172"/>
    </source>
</evidence>
<keyword evidence="1" id="KW-0229">DNA integration</keyword>
<accession>A0A1H8VS58</accession>